<keyword evidence="3" id="KW-1185">Reference proteome</keyword>
<keyword evidence="1" id="KW-0472">Membrane</keyword>
<keyword evidence="1" id="KW-0812">Transmembrane</keyword>
<keyword evidence="1" id="KW-1133">Transmembrane helix</keyword>
<reference evidence="2 3" key="1">
    <citation type="submission" date="2016-11" db="EMBL/GenBank/DDBJ databases">
        <authorList>
            <person name="Jaros S."/>
            <person name="Januszkiewicz K."/>
            <person name="Wedrychowicz H."/>
        </authorList>
    </citation>
    <scope>NUCLEOTIDE SEQUENCE [LARGE SCALE GENOMIC DNA]</scope>
    <source>
        <strain evidence="2 3">CGMCC 1.12145</strain>
    </source>
</reference>
<accession>A0A1K1NR28</accession>
<proteinExistence type="predicted"/>
<dbReference type="AlphaFoldDB" id="A0A1K1NR28"/>
<sequence>MLLPANWRKSNLAIFLIVVNEFLVRVGLRFIIFYSWYRRIKRDHYLFKKHPITKKLCFDILRSFSSKKEETKKRSRTFEHLILVS</sequence>
<evidence type="ECO:0000313" key="2">
    <source>
        <dbReference type="EMBL" id="SFW37920.1"/>
    </source>
</evidence>
<dbReference type="EMBL" id="FPJE01000006">
    <property type="protein sequence ID" value="SFW37920.1"/>
    <property type="molecule type" value="Genomic_DNA"/>
</dbReference>
<evidence type="ECO:0000313" key="3">
    <source>
        <dbReference type="Proteomes" id="UP000182248"/>
    </source>
</evidence>
<dbReference type="Proteomes" id="UP000182248">
    <property type="component" value="Unassembled WGS sequence"/>
</dbReference>
<organism evidence="2 3">
    <name type="scientific">Sinomicrobium oceani</name>
    <dbReference type="NCBI Taxonomy" id="1150368"/>
    <lineage>
        <taxon>Bacteria</taxon>
        <taxon>Pseudomonadati</taxon>
        <taxon>Bacteroidota</taxon>
        <taxon>Flavobacteriia</taxon>
        <taxon>Flavobacteriales</taxon>
        <taxon>Flavobacteriaceae</taxon>
        <taxon>Sinomicrobium</taxon>
    </lineage>
</organism>
<name>A0A1K1NR28_9FLAO</name>
<evidence type="ECO:0000256" key="1">
    <source>
        <dbReference type="SAM" id="Phobius"/>
    </source>
</evidence>
<gene>
    <name evidence="2" type="ORF">SAMN02927921_01397</name>
</gene>
<feature type="transmembrane region" description="Helical" evidence="1">
    <location>
        <begin position="12"/>
        <end position="37"/>
    </location>
</feature>
<protein>
    <submittedName>
        <fullName evidence="2">Uncharacterized protein</fullName>
    </submittedName>
</protein>